<dbReference type="EMBL" id="MU275906">
    <property type="protein sequence ID" value="KAI0047349.1"/>
    <property type="molecule type" value="Genomic_DNA"/>
</dbReference>
<accession>A0ACB8RSU6</accession>
<reference evidence="1" key="1">
    <citation type="submission" date="2021-02" db="EMBL/GenBank/DDBJ databases">
        <authorList>
            <consortium name="DOE Joint Genome Institute"/>
            <person name="Ahrendt S."/>
            <person name="Looney B.P."/>
            <person name="Miyauchi S."/>
            <person name="Morin E."/>
            <person name="Drula E."/>
            <person name="Courty P.E."/>
            <person name="Chicoki N."/>
            <person name="Fauchery L."/>
            <person name="Kohler A."/>
            <person name="Kuo A."/>
            <person name="Labutti K."/>
            <person name="Pangilinan J."/>
            <person name="Lipzen A."/>
            <person name="Riley R."/>
            <person name="Andreopoulos W."/>
            <person name="He G."/>
            <person name="Johnson J."/>
            <person name="Barry K.W."/>
            <person name="Grigoriev I.V."/>
            <person name="Nagy L."/>
            <person name="Hibbett D."/>
            <person name="Henrissat B."/>
            <person name="Matheny P.B."/>
            <person name="Labbe J."/>
            <person name="Martin F."/>
        </authorList>
    </citation>
    <scope>NUCLEOTIDE SEQUENCE</scope>
    <source>
        <strain evidence="1">FP105234-sp</strain>
    </source>
</reference>
<dbReference type="Proteomes" id="UP000814033">
    <property type="component" value="Unassembled WGS sequence"/>
</dbReference>
<organism evidence="1 2">
    <name type="scientific">Auriscalpium vulgare</name>
    <dbReference type="NCBI Taxonomy" id="40419"/>
    <lineage>
        <taxon>Eukaryota</taxon>
        <taxon>Fungi</taxon>
        <taxon>Dikarya</taxon>
        <taxon>Basidiomycota</taxon>
        <taxon>Agaricomycotina</taxon>
        <taxon>Agaricomycetes</taxon>
        <taxon>Russulales</taxon>
        <taxon>Auriscalpiaceae</taxon>
        <taxon>Auriscalpium</taxon>
    </lineage>
</organism>
<reference evidence="1" key="2">
    <citation type="journal article" date="2022" name="New Phytol.">
        <title>Evolutionary transition to the ectomycorrhizal habit in the genomes of a hyperdiverse lineage of mushroom-forming fungi.</title>
        <authorList>
            <person name="Looney B."/>
            <person name="Miyauchi S."/>
            <person name="Morin E."/>
            <person name="Drula E."/>
            <person name="Courty P.E."/>
            <person name="Kohler A."/>
            <person name="Kuo A."/>
            <person name="LaButti K."/>
            <person name="Pangilinan J."/>
            <person name="Lipzen A."/>
            <person name="Riley R."/>
            <person name="Andreopoulos W."/>
            <person name="He G."/>
            <person name="Johnson J."/>
            <person name="Nolan M."/>
            <person name="Tritt A."/>
            <person name="Barry K.W."/>
            <person name="Grigoriev I.V."/>
            <person name="Nagy L.G."/>
            <person name="Hibbett D."/>
            <person name="Henrissat B."/>
            <person name="Matheny P.B."/>
            <person name="Labbe J."/>
            <person name="Martin F.M."/>
        </authorList>
    </citation>
    <scope>NUCLEOTIDE SEQUENCE</scope>
    <source>
        <strain evidence="1">FP105234-sp</strain>
    </source>
</reference>
<keyword evidence="2" id="KW-1185">Reference proteome</keyword>
<proteinExistence type="predicted"/>
<protein>
    <submittedName>
        <fullName evidence="1">Uncharacterized protein</fullName>
    </submittedName>
</protein>
<name>A0ACB8RSU6_9AGAM</name>
<sequence>MLDIGNKVKKHVKEGDISAFDFNSLTNIVPNSAWIVAIDYQGMVDANLKPIELAKVATTPGSQHSFLLSCHVSEDGARHLRFFKYVYSQGPLSSADALDFVKRSIIYPWPILPNFILFSIKFAPHMAVMRPFLDALPKPFYYRVATPAPAETQQDKEDEGQQDRYQQYIALAEDAKETADAAFRALDRAAALDAYTEALQHLWDALRQRSNDEQEAPGLKKRLAVCLANRAATYLLEGEGIDAERALQDSRMAEKLDPTYPKGYYRQARSHELLGQVEEARQTLQRALARKDVRNKEGLVDALRVLKQRGS</sequence>
<evidence type="ECO:0000313" key="2">
    <source>
        <dbReference type="Proteomes" id="UP000814033"/>
    </source>
</evidence>
<comment type="caution">
    <text evidence="1">The sequence shown here is derived from an EMBL/GenBank/DDBJ whole genome shotgun (WGS) entry which is preliminary data.</text>
</comment>
<evidence type="ECO:0000313" key="1">
    <source>
        <dbReference type="EMBL" id="KAI0047349.1"/>
    </source>
</evidence>
<gene>
    <name evidence="1" type="ORF">FA95DRAFT_1541325</name>
</gene>